<evidence type="ECO:0000256" key="6">
    <source>
        <dbReference type="SAM" id="MobiDB-lite"/>
    </source>
</evidence>
<dbReference type="InterPro" id="IPR026992">
    <property type="entry name" value="DIOX_N"/>
</dbReference>
<comment type="caution">
    <text evidence="8">The sequence shown here is derived from an EMBL/GenBank/DDBJ whole genome shotgun (WGS) entry which is preliminary data.</text>
</comment>
<dbReference type="EMBL" id="NMUH01002404">
    <property type="protein sequence ID" value="MQL99762.1"/>
    <property type="molecule type" value="Genomic_DNA"/>
</dbReference>
<reference evidence="8" key="1">
    <citation type="submission" date="2017-07" db="EMBL/GenBank/DDBJ databases">
        <title>Taro Niue Genome Assembly and Annotation.</title>
        <authorList>
            <person name="Atibalentja N."/>
            <person name="Keating K."/>
            <person name="Fields C.J."/>
        </authorList>
    </citation>
    <scope>NUCLEOTIDE SEQUENCE</scope>
    <source>
        <strain evidence="8">Niue_2</strain>
        <tissue evidence="8">Leaf</tissue>
    </source>
</reference>
<feature type="domain" description="Fe2OG dioxygenase" evidence="7">
    <location>
        <begin position="215"/>
        <end position="326"/>
    </location>
</feature>
<evidence type="ECO:0000259" key="7">
    <source>
        <dbReference type="PROSITE" id="PS51471"/>
    </source>
</evidence>
<dbReference type="Pfam" id="PF14226">
    <property type="entry name" value="DIOX_N"/>
    <property type="match status" value="1"/>
</dbReference>
<evidence type="ECO:0000313" key="9">
    <source>
        <dbReference type="Proteomes" id="UP000652761"/>
    </source>
</evidence>
<evidence type="ECO:0000256" key="4">
    <source>
        <dbReference type="ARBA" id="ARBA00023004"/>
    </source>
</evidence>
<keyword evidence="9" id="KW-1185">Reference proteome</keyword>
<dbReference type="InterPro" id="IPR005123">
    <property type="entry name" value="Oxoglu/Fe-dep_dioxygenase_dom"/>
</dbReference>
<evidence type="ECO:0000256" key="3">
    <source>
        <dbReference type="ARBA" id="ARBA00023002"/>
    </source>
</evidence>
<sequence>MGTTEAEASPIPKEEVTSGAAADYDRKRELKQFDDTKAGVKGIVDAGVTTIPRFFHFPASLLTFRPATTSPSLSIPIIDLSLPRPRAVQLVTAAAREWGFFQVINHSVPLNHISAVLSAVKAFNELPTEAKAAYYTHDQTRGFAFNTNFDLYKTGAASWKDTVRVVTAPTPPDPAVIPEVCREELLAWDQTARGLAARLMGLLSEGLGVEAGRLQGLSCLEMRAVLGHYYPYCPQPELTLGVVAHTDPTALTVLVQNEVGGLLIKKGSVFDDGEWFEIDPVPGAIIINIGDILQIISNDEYKSAEHKVIANPRQTPRISVVVFCVPGKTDDSTYYGPLPELVSKEKPARYRQFTMSEFRRLMFGRVQGVNSVLCGFKVEEPHSSP</sequence>
<keyword evidence="2 5" id="KW-0479">Metal-binding</keyword>
<dbReference type="GO" id="GO:0051213">
    <property type="term" value="F:dioxygenase activity"/>
    <property type="evidence" value="ECO:0007669"/>
    <property type="project" value="UniProtKB-ARBA"/>
</dbReference>
<organism evidence="8 9">
    <name type="scientific">Colocasia esculenta</name>
    <name type="common">Wild taro</name>
    <name type="synonym">Arum esculentum</name>
    <dbReference type="NCBI Taxonomy" id="4460"/>
    <lineage>
        <taxon>Eukaryota</taxon>
        <taxon>Viridiplantae</taxon>
        <taxon>Streptophyta</taxon>
        <taxon>Embryophyta</taxon>
        <taxon>Tracheophyta</taxon>
        <taxon>Spermatophyta</taxon>
        <taxon>Magnoliopsida</taxon>
        <taxon>Liliopsida</taxon>
        <taxon>Araceae</taxon>
        <taxon>Aroideae</taxon>
        <taxon>Colocasieae</taxon>
        <taxon>Colocasia</taxon>
    </lineage>
</organism>
<dbReference type="PANTHER" id="PTHR10209:SF751">
    <property type="entry name" value="OS06G0255100 PROTEIN"/>
    <property type="match status" value="1"/>
</dbReference>
<protein>
    <recommendedName>
        <fullName evidence="7">Fe2OG dioxygenase domain-containing protein</fullName>
    </recommendedName>
</protein>
<name>A0A843VLG2_COLES</name>
<dbReference type="Pfam" id="PF03171">
    <property type="entry name" value="2OG-FeII_Oxy"/>
    <property type="match status" value="1"/>
</dbReference>
<dbReference type="GO" id="GO:0046872">
    <property type="term" value="F:metal ion binding"/>
    <property type="evidence" value="ECO:0007669"/>
    <property type="project" value="UniProtKB-KW"/>
</dbReference>
<accession>A0A843VLG2</accession>
<keyword evidence="3 5" id="KW-0560">Oxidoreductase</keyword>
<dbReference type="FunFam" id="2.60.120.330:FF:000026">
    <property type="entry name" value="DIBOA-glucoside dioxygenase BX6"/>
    <property type="match status" value="1"/>
</dbReference>
<dbReference type="OrthoDB" id="288590at2759"/>
<evidence type="ECO:0000256" key="2">
    <source>
        <dbReference type="ARBA" id="ARBA00022723"/>
    </source>
</evidence>
<keyword evidence="4 5" id="KW-0408">Iron</keyword>
<evidence type="ECO:0000313" key="8">
    <source>
        <dbReference type="EMBL" id="MQL99762.1"/>
    </source>
</evidence>
<gene>
    <name evidence="8" type="ORF">Taro_032485</name>
</gene>
<evidence type="ECO:0000256" key="5">
    <source>
        <dbReference type="RuleBase" id="RU003682"/>
    </source>
</evidence>
<dbReference type="InterPro" id="IPR044861">
    <property type="entry name" value="IPNS-like_FE2OG_OXY"/>
</dbReference>
<dbReference type="PANTHER" id="PTHR10209">
    <property type="entry name" value="OXIDOREDUCTASE, 2OG-FE II OXYGENASE FAMILY PROTEIN"/>
    <property type="match status" value="1"/>
</dbReference>
<dbReference type="SUPFAM" id="SSF51197">
    <property type="entry name" value="Clavaminate synthase-like"/>
    <property type="match status" value="1"/>
</dbReference>
<dbReference type="Gene3D" id="2.60.120.330">
    <property type="entry name" value="B-lactam Antibiotic, Isopenicillin N Synthase, Chain"/>
    <property type="match status" value="1"/>
</dbReference>
<dbReference type="Proteomes" id="UP000652761">
    <property type="component" value="Unassembled WGS sequence"/>
</dbReference>
<proteinExistence type="inferred from homology"/>
<dbReference type="PROSITE" id="PS51471">
    <property type="entry name" value="FE2OG_OXY"/>
    <property type="match status" value="1"/>
</dbReference>
<dbReference type="InterPro" id="IPR027443">
    <property type="entry name" value="IPNS-like_sf"/>
</dbReference>
<comment type="similarity">
    <text evidence="1 5">Belongs to the iron/ascorbate-dependent oxidoreductase family.</text>
</comment>
<evidence type="ECO:0000256" key="1">
    <source>
        <dbReference type="ARBA" id="ARBA00008056"/>
    </source>
</evidence>
<feature type="region of interest" description="Disordered" evidence="6">
    <location>
        <begin position="1"/>
        <end position="22"/>
    </location>
</feature>
<dbReference type="AlphaFoldDB" id="A0A843VLG2"/>